<keyword evidence="4" id="KW-1133">Transmembrane helix</keyword>
<evidence type="ECO:0008006" key="8">
    <source>
        <dbReference type="Google" id="ProtNLM"/>
    </source>
</evidence>
<comment type="subcellular location">
    <subcellularLocation>
        <location evidence="1">Membrane</location>
        <topology evidence="1">Single-pass membrane protein</topology>
    </subcellularLocation>
</comment>
<dbReference type="PANTHER" id="PTHR30093">
    <property type="entry name" value="GENERAL SECRETION PATHWAY PROTEIN G"/>
    <property type="match status" value="1"/>
</dbReference>
<dbReference type="PANTHER" id="PTHR30093:SF44">
    <property type="entry name" value="TYPE II SECRETION SYSTEM CORE PROTEIN G"/>
    <property type="match status" value="1"/>
</dbReference>
<keyword evidence="5" id="KW-0472">Membrane</keyword>
<dbReference type="InterPro" id="IPR045584">
    <property type="entry name" value="Pilin-like"/>
</dbReference>
<dbReference type="RefSeq" id="WP_025227590.1">
    <property type="nucleotide sequence ID" value="NZ_CP007139.1"/>
</dbReference>
<dbReference type="KEGG" id="fgi:OP10G_0372"/>
<accession>A0A068NLU4</accession>
<reference evidence="6 7" key="1">
    <citation type="journal article" date="2014" name="PLoS ONE">
        <title>The first complete genome sequence of the class fimbriimonadia in the phylum armatimonadetes.</title>
        <authorList>
            <person name="Hu Z.Y."/>
            <person name="Wang Y.Z."/>
            <person name="Im W.T."/>
            <person name="Wang S.Y."/>
            <person name="Zhao G.P."/>
            <person name="Zheng H.J."/>
            <person name="Quan Z.X."/>
        </authorList>
    </citation>
    <scope>NUCLEOTIDE SEQUENCE [LARGE SCALE GENOMIC DNA]</scope>
    <source>
        <strain evidence="6">Gsoil 348</strain>
    </source>
</reference>
<dbReference type="eggNOG" id="COG2165">
    <property type="taxonomic scope" value="Bacteria"/>
</dbReference>
<keyword evidence="3" id="KW-0812">Transmembrane</keyword>
<dbReference type="NCBIfam" id="TIGR02532">
    <property type="entry name" value="IV_pilin_GFxxxE"/>
    <property type="match status" value="1"/>
</dbReference>
<dbReference type="Gene3D" id="3.30.700.10">
    <property type="entry name" value="Glycoprotein, Type 4 Pilin"/>
    <property type="match status" value="1"/>
</dbReference>
<dbReference type="Proteomes" id="UP000027982">
    <property type="component" value="Chromosome"/>
</dbReference>
<evidence type="ECO:0000313" key="7">
    <source>
        <dbReference type="Proteomes" id="UP000027982"/>
    </source>
</evidence>
<dbReference type="STRING" id="661478.OP10G_0372"/>
<keyword evidence="2" id="KW-0488">Methylation</keyword>
<dbReference type="InterPro" id="IPR012902">
    <property type="entry name" value="N_methyl_site"/>
</dbReference>
<evidence type="ECO:0000256" key="4">
    <source>
        <dbReference type="ARBA" id="ARBA00022989"/>
    </source>
</evidence>
<gene>
    <name evidence="6" type="ORF">OP10G_0372</name>
</gene>
<keyword evidence="7" id="KW-1185">Reference proteome</keyword>
<dbReference type="GO" id="GO:0016020">
    <property type="term" value="C:membrane"/>
    <property type="evidence" value="ECO:0007669"/>
    <property type="project" value="UniProtKB-SubCell"/>
</dbReference>
<evidence type="ECO:0000313" key="6">
    <source>
        <dbReference type="EMBL" id="AIE83740.1"/>
    </source>
</evidence>
<dbReference type="SUPFAM" id="SSF54523">
    <property type="entry name" value="Pili subunits"/>
    <property type="match status" value="1"/>
</dbReference>
<proteinExistence type="predicted"/>
<name>A0A068NLU4_FIMGI</name>
<dbReference type="EMBL" id="CP007139">
    <property type="protein sequence ID" value="AIE83740.1"/>
    <property type="molecule type" value="Genomic_DNA"/>
</dbReference>
<protein>
    <recommendedName>
        <fullName evidence="8">Prepilin-type N-terminal cleavage/methylation domain-containing protein</fullName>
    </recommendedName>
</protein>
<sequence length="288" mass="31450">MKKAFTLIELLVVIAIIAILAAILFPVFAQAKAAAKRTADLSNVKNLTLGMTLYAGDSDDCVAPIMQGDWTWPRHQYILWKDAVLPYIKNGGRAVKADNSAYTAAGEGGIFQSPGYAGAWASIPEDPNLHGDTTTRFPRSYSVNMYAGYNEGGKGTSGMWPWAAWWPWETPHNVGGSGSMTTLDSPAGTMMIGPTRDPYPNLYAHQLCYGCGGGNDCDTRDPGVTVVRSVGNKLLNVGFFDGHAKAINAYKSLDDDVWDVFKNPDYDVSGWPGKEQIKAYMRGYKEWQ</sequence>
<dbReference type="OrthoDB" id="241541at2"/>
<organism evidence="6 7">
    <name type="scientific">Fimbriimonas ginsengisoli Gsoil 348</name>
    <dbReference type="NCBI Taxonomy" id="661478"/>
    <lineage>
        <taxon>Bacteria</taxon>
        <taxon>Bacillati</taxon>
        <taxon>Armatimonadota</taxon>
        <taxon>Fimbriimonadia</taxon>
        <taxon>Fimbriimonadales</taxon>
        <taxon>Fimbriimonadaceae</taxon>
        <taxon>Fimbriimonas</taxon>
    </lineage>
</organism>
<dbReference type="HOGENOM" id="CLU_041661_1_1_0"/>
<evidence type="ECO:0000256" key="2">
    <source>
        <dbReference type="ARBA" id="ARBA00022481"/>
    </source>
</evidence>
<dbReference type="AlphaFoldDB" id="A0A068NLU4"/>
<evidence type="ECO:0000256" key="5">
    <source>
        <dbReference type="ARBA" id="ARBA00023136"/>
    </source>
</evidence>
<evidence type="ECO:0000256" key="3">
    <source>
        <dbReference type="ARBA" id="ARBA00022692"/>
    </source>
</evidence>
<dbReference type="Pfam" id="PF07963">
    <property type="entry name" value="N_methyl"/>
    <property type="match status" value="1"/>
</dbReference>
<evidence type="ECO:0000256" key="1">
    <source>
        <dbReference type="ARBA" id="ARBA00004167"/>
    </source>
</evidence>